<dbReference type="Pfam" id="PF13672">
    <property type="entry name" value="PP2C_2"/>
    <property type="match status" value="1"/>
</dbReference>
<dbReference type="SMART" id="SM00331">
    <property type="entry name" value="PP2C_SIG"/>
    <property type="match status" value="1"/>
</dbReference>
<evidence type="ECO:0000313" key="2">
    <source>
        <dbReference type="EMBL" id="SNT42173.1"/>
    </source>
</evidence>
<dbReference type="SUPFAM" id="SSF81606">
    <property type="entry name" value="PP2C-like"/>
    <property type="match status" value="1"/>
</dbReference>
<dbReference type="Proteomes" id="UP000198356">
    <property type="component" value="Unassembled WGS sequence"/>
</dbReference>
<dbReference type="PANTHER" id="PTHR13832:SF860">
    <property type="entry name" value="PROTEIN PHOSPHATASE PHPP"/>
    <property type="match status" value="1"/>
</dbReference>
<organism evidence="2 3">
    <name type="scientific">Granulicella rosea</name>
    <dbReference type="NCBI Taxonomy" id="474952"/>
    <lineage>
        <taxon>Bacteria</taxon>
        <taxon>Pseudomonadati</taxon>
        <taxon>Acidobacteriota</taxon>
        <taxon>Terriglobia</taxon>
        <taxon>Terriglobales</taxon>
        <taxon>Acidobacteriaceae</taxon>
        <taxon>Granulicella</taxon>
    </lineage>
</organism>
<dbReference type="EMBL" id="FZOU01000013">
    <property type="protein sequence ID" value="SNT42173.1"/>
    <property type="molecule type" value="Genomic_DNA"/>
</dbReference>
<dbReference type="PANTHER" id="PTHR13832">
    <property type="entry name" value="PROTEIN PHOSPHATASE 2C"/>
    <property type="match status" value="1"/>
</dbReference>
<evidence type="ECO:0000259" key="1">
    <source>
        <dbReference type="PROSITE" id="PS51746"/>
    </source>
</evidence>
<dbReference type="GO" id="GO:0004722">
    <property type="term" value="F:protein serine/threonine phosphatase activity"/>
    <property type="evidence" value="ECO:0007669"/>
    <property type="project" value="InterPro"/>
</dbReference>
<name>A0A239MIV4_9BACT</name>
<dbReference type="AlphaFoldDB" id="A0A239MIV4"/>
<sequence>MQCPACNTEAPNEDLFCENCGVNLKSPPAAAPAAGCTCGASADEADEDGFCLRCGRRVVRPASDHVEEALSPVFAAVSDRGIRHDRNEDRFGMLQSGAWRVMAVCDGVSATRKSEIASAAVSEGLVRSLGDAVKGGVADPELAMRQAIAAGAANLATRTPRDERENPPSTTVVAALVRTSETGLEVAIGWIGDSRAYWIDASGATPLTVDHSWLNEVVASGEMSAAAAAAAPQAHAITRWIGADAEPNLKADIVRRSFTGAGTLLLCTDGLWNYASAENALAKLVHEGAATGEDALATARRLVQFANERGGQDNITVALLHLSQPNPNKS</sequence>
<accession>A0A239MIV4</accession>
<dbReference type="Gene3D" id="3.60.40.10">
    <property type="entry name" value="PPM-type phosphatase domain"/>
    <property type="match status" value="1"/>
</dbReference>
<dbReference type="PROSITE" id="PS51746">
    <property type="entry name" value="PPM_2"/>
    <property type="match status" value="1"/>
</dbReference>
<proteinExistence type="predicted"/>
<feature type="domain" description="PPM-type phosphatase" evidence="1">
    <location>
        <begin position="73"/>
        <end position="322"/>
    </location>
</feature>
<evidence type="ECO:0000313" key="3">
    <source>
        <dbReference type="Proteomes" id="UP000198356"/>
    </source>
</evidence>
<protein>
    <submittedName>
        <fullName evidence="2">Serine/threonine protein phosphatase PrpC</fullName>
    </submittedName>
</protein>
<reference evidence="2 3" key="1">
    <citation type="submission" date="2017-06" db="EMBL/GenBank/DDBJ databases">
        <authorList>
            <person name="Kim H.J."/>
            <person name="Triplett B.A."/>
        </authorList>
    </citation>
    <scope>NUCLEOTIDE SEQUENCE [LARGE SCALE GENOMIC DNA]</scope>
    <source>
        <strain evidence="2 3">DSM 18704</strain>
    </source>
</reference>
<dbReference type="InterPro" id="IPR015655">
    <property type="entry name" value="PP2C"/>
</dbReference>
<keyword evidence="3" id="KW-1185">Reference proteome</keyword>
<dbReference type="InterPro" id="IPR001932">
    <property type="entry name" value="PPM-type_phosphatase-like_dom"/>
</dbReference>
<gene>
    <name evidence="2" type="ORF">SAMN05421770_11331</name>
</gene>
<dbReference type="CDD" id="cd00143">
    <property type="entry name" value="PP2Cc"/>
    <property type="match status" value="1"/>
</dbReference>
<dbReference type="InterPro" id="IPR036457">
    <property type="entry name" value="PPM-type-like_dom_sf"/>
</dbReference>
<dbReference type="SMART" id="SM00332">
    <property type="entry name" value="PP2Cc"/>
    <property type="match status" value="1"/>
</dbReference>